<protein>
    <submittedName>
        <fullName evidence="1">Uncharacterized protein</fullName>
    </submittedName>
</protein>
<evidence type="ECO:0000313" key="2">
    <source>
        <dbReference type="Proteomes" id="UP000316621"/>
    </source>
</evidence>
<evidence type="ECO:0000313" key="1">
    <source>
        <dbReference type="EMBL" id="RZC74074.1"/>
    </source>
</evidence>
<dbReference type="AlphaFoldDB" id="A0A4Y7KL49"/>
<dbReference type="Gramene" id="RZC74074">
    <property type="protein sequence ID" value="RZC74074"/>
    <property type="gene ID" value="C5167_049553"/>
</dbReference>
<accession>A0A4Y7KL49</accession>
<reference evidence="1 2" key="1">
    <citation type="journal article" date="2018" name="Science">
        <title>The opium poppy genome and morphinan production.</title>
        <authorList>
            <person name="Guo L."/>
            <person name="Winzer T."/>
            <person name="Yang X."/>
            <person name="Li Y."/>
            <person name="Ning Z."/>
            <person name="He Z."/>
            <person name="Teodor R."/>
            <person name="Lu Y."/>
            <person name="Bowser T.A."/>
            <person name="Graham I.A."/>
            <person name="Ye K."/>
        </authorList>
    </citation>
    <scope>NUCLEOTIDE SEQUENCE [LARGE SCALE GENOMIC DNA]</scope>
    <source>
        <strain evidence="2">cv. HN1</strain>
        <tissue evidence="1">Leaves</tissue>
    </source>
</reference>
<proteinExistence type="predicted"/>
<organism evidence="1 2">
    <name type="scientific">Papaver somniferum</name>
    <name type="common">Opium poppy</name>
    <dbReference type="NCBI Taxonomy" id="3469"/>
    <lineage>
        <taxon>Eukaryota</taxon>
        <taxon>Viridiplantae</taxon>
        <taxon>Streptophyta</taxon>
        <taxon>Embryophyta</taxon>
        <taxon>Tracheophyta</taxon>
        <taxon>Spermatophyta</taxon>
        <taxon>Magnoliopsida</taxon>
        <taxon>Ranunculales</taxon>
        <taxon>Papaveraceae</taxon>
        <taxon>Papaveroideae</taxon>
        <taxon>Papaver</taxon>
    </lineage>
</organism>
<dbReference type="Proteomes" id="UP000316621">
    <property type="component" value="Chromosome 8"/>
</dbReference>
<keyword evidence="2" id="KW-1185">Reference proteome</keyword>
<dbReference type="EMBL" id="CM010722">
    <property type="protein sequence ID" value="RZC74074.1"/>
    <property type="molecule type" value="Genomic_DNA"/>
</dbReference>
<gene>
    <name evidence="1" type="ORF">C5167_049553</name>
</gene>
<sequence length="199" mass="23007">MMITIIRNPSLLLSFLSESDSTCLSFGLVKTYDMSCTLELALVEPKHGNKFVAAGEDIWIRLFDFHTGDEIWEVGTGELVKQYVGATHKQLCHQWRRELIELFSYCIMQLIVVPENQLHLYFKMREVEDDDKDEERPFNLTLMIMKQDAKDMWLEDHQFIKLIGYLLAGLLIKCGMLNLVDLAGFENIRRSGAGELSRL</sequence>
<name>A0A4Y7KL49_PAPSO</name>